<evidence type="ECO:0000256" key="1">
    <source>
        <dbReference type="ARBA" id="ARBA00022441"/>
    </source>
</evidence>
<evidence type="ECO:0000313" key="5">
    <source>
        <dbReference type="RefSeq" id="XP_019639523.1"/>
    </source>
</evidence>
<dbReference type="AlphaFoldDB" id="A0A6P4ZRQ7"/>
<dbReference type="OrthoDB" id="6418787at2759"/>
<dbReference type="KEGG" id="bbel:109481409"/>
<sequence length="253" mass="28498">MASTDDVMDDVTCGENVSGIRHVFNSDGELFLEDKEHSKKVSETLKDENTQGKCLSNCTCEDKSRWHGNAELDVLNECRTAGKLCDVTLCAGDEEFPCHRAVLAATSLYFRLLLLGDFRERLEEKVRLEDVTPGSLSLLLDYSYTGRIRITGETVGELVHASSLLQFPDVTDACCRYLKHNLRPDNCVQVMKLAEDYYLPELSDHVKRFAFENLPAIFVTSDFAQGSLRDDQNVLRLLKQAMSVARDRCSCLQ</sequence>
<dbReference type="InterPro" id="IPR000210">
    <property type="entry name" value="BTB/POZ_dom"/>
</dbReference>
<dbReference type="Gene3D" id="3.30.710.10">
    <property type="entry name" value="Potassium Channel Kv1.1, Chain A"/>
    <property type="match status" value="1"/>
</dbReference>
<keyword evidence="4" id="KW-1185">Reference proteome</keyword>
<dbReference type="SUPFAM" id="SSF54695">
    <property type="entry name" value="POZ domain"/>
    <property type="match status" value="1"/>
</dbReference>
<dbReference type="SMART" id="SM00225">
    <property type="entry name" value="BTB"/>
    <property type="match status" value="1"/>
</dbReference>
<protein>
    <submittedName>
        <fullName evidence="5">Kelch-like protein 21</fullName>
    </submittedName>
</protein>
<reference evidence="5" key="1">
    <citation type="submission" date="2025-08" db="UniProtKB">
        <authorList>
            <consortium name="RefSeq"/>
        </authorList>
    </citation>
    <scope>IDENTIFICATION</scope>
    <source>
        <tissue evidence="5">Gonad</tissue>
    </source>
</reference>
<dbReference type="InterPro" id="IPR011333">
    <property type="entry name" value="SKP1/BTB/POZ_sf"/>
</dbReference>
<dbReference type="GeneID" id="109481409"/>
<evidence type="ECO:0000313" key="4">
    <source>
        <dbReference type="Proteomes" id="UP000515135"/>
    </source>
</evidence>
<proteinExistence type="predicted"/>
<dbReference type="PROSITE" id="PS50097">
    <property type="entry name" value="BTB"/>
    <property type="match status" value="1"/>
</dbReference>
<dbReference type="Gene3D" id="1.25.40.420">
    <property type="match status" value="1"/>
</dbReference>
<evidence type="ECO:0000256" key="2">
    <source>
        <dbReference type="ARBA" id="ARBA00022737"/>
    </source>
</evidence>
<name>A0A6P4ZRQ7_BRABE</name>
<dbReference type="PANTHER" id="PTHR24412:SF498">
    <property type="entry name" value="KELCH-LIKE PROTEIN 26 ISOFORM X1"/>
    <property type="match status" value="1"/>
</dbReference>
<gene>
    <name evidence="5" type="primary">LOC109481409</name>
</gene>
<keyword evidence="2" id="KW-0677">Repeat</keyword>
<keyword evidence="1" id="KW-0880">Kelch repeat</keyword>
<evidence type="ECO:0000259" key="3">
    <source>
        <dbReference type="PROSITE" id="PS50097"/>
    </source>
</evidence>
<dbReference type="PANTHER" id="PTHR24412">
    <property type="entry name" value="KELCH PROTEIN"/>
    <property type="match status" value="1"/>
</dbReference>
<organism evidence="4 5">
    <name type="scientific">Branchiostoma belcheri</name>
    <name type="common">Amphioxus</name>
    <dbReference type="NCBI Taxonomy" id="7741"/>
    <lineage>
        <taxon>Eukaryota</taxon>
        <taxon>Metazoa</taxon>
        <taxon>Chordata</taxon>
        <taxon>Cephalochordata</taxon>
        <taxon>Leptocardii</taxon>
        <taxon>Amphioxiformes</taxon>
        <taxon>Branchiostomatidae</taxon>
        <taxon>Branchiostoma</taxon>
    </lineage>
</organism>
<accession>A0A6P4ZRQ7</accession>
<feature type="domain" description="BTB" evidence="3">
    <location>
        <begin position="85"/>
        <end position="152"/>
    </location>
</feature>
<dbReference type="Proteomes" id="UP000515135">
    <property type="component" value="Unplaced"/>
</dbReference>
<dbReference type="Pfam" id="PF00651">
    <property type="entry name" value="BTB"/>
    <property type="match status" value="1"/>
</dbReference>
<dbReference type="RefSeq" id="XP_019639523.1">
    <property type="nucleotide sequence ID" value="XM_019783964.1"/>
</dbReference>